<keyword evidence="1" id="KW-0472">Membrane</keyword>
<dbReference type="EMBL" id="SIDB01000013">
    <property type="protein sequence ID" value="KAI3424419.1"/>
    <property type="molecule type" value="Genomic_DNA"/>
</dbReference>
<feature type="transmembrane region" description="Helical" evidence="1">
    <location>
        <begin position="15"/>
        <end position="35"/>
    </location>
</feature>
<evidence type="ECO:0000313" key="2">
    <source>
        <dbReference type="EMBL" id="KAI3424419.1"/>
    </source>
</evidence>
<dbReference type="Proteomes" id="UP001055712">
    <property type="component" value="Unassembled WGS sequence"/>
</dbReference>
<keyword evidence="3" id="KW-1185">Reference proteome</keyword>
<reference evidence="2" key="2">
    <citation type="submission" date="2020-11" db="EMBL/GenBank/DDBJ databases">
        <authorList>
            <person name="Cecchin M."/>
            <person name="Marcolungo L."/>
            <person name="Rossato M."/>
            <person name="Girolomoni L."/>
            <person name="Cosentino E."/>
            <person name="Cuine S."/>
            <person name="Li-Beisson Y."/>
            <person name="Delledonne M."/>
            <person name="Ballottari M."/>
        </authorList>
    </citation>
    <scope>NUCLEOTIDE SEQUENCE</scope>
    <source>
        <strain evidence="2">211/11P</strain>
        <tissue evidence="2">Whole cell</tissue>
    </source>
</reference>
<comment type="caution">
    <text evidence="2">The sequence shown here is derived from an EMBL/GenBank/DDBJ whole genome shotgun (WGS) entry which is preliminary data.</text>
</comment>
<accession>A0A9D4YST2</accession>
<dbReference type="InterPro" id="IPR007657">
    <property type="entry name" value="Glycosyltransferase_61"/>
</dbReference>
<evidence type="ECO:0000256" key="1">
    <source>
        <dbReference type="SAM" id="Phobius"/>
    </source>
</evidence>
<sequence>MVRLLVSQPARRQPLVVLSLLFNVLLLGGSVFLWFGGGLVLSSSQQYLSSGGRGGAGFDVCERAVLNVSKLEQWGCKVFEKACFDQGHMLLHDGRKTPDSPNFTHDRLFETRSMPAYVLPGYEEPLGTPHYTPKSWDIEIRGPTPLDPPDVWQPSEFTNCTVPLVWWLTYFSIFGDLFIGSSLGLDMMMHDDAFDRNVTLAPVTLGLNLPPWYQSLLGPYTQHRLQSLSALSSREHIHTGHPRCFERAVLCNVMGLYSSGSWRQLRPKTTGRRTVEFYRQQHPERFLPHEKLAQKENGTVFRVGFMPRQKLRSIVNLGEALQECKKWVPPSDTQFKSVDCVVLPDGTPDNFVDLLAQVQNVHALVNTHGSGNNYVFFMPPGSALVEILPWNFHGYGCTWADQYFSDWFDVDKSVDSVYLRLVADQNHTFVGPYEKEHRGSTVAYARDQDVALDFPTLAKALERVARRQLDGSHEERTFFMTRRDLCPGSAEYKREEAERLRKEEEAAAAAAVAAAATDVPGNEAASGEAAAAAADVERVAATNSSSGSR</sequence>
<reference evidence="2" key="1">
    <citation type="journal article" date="2019" name="Plant J.">
        <title>Chlorella vulgaris genome assembly and annotation reveals the molecular basis for metabolic acclimation to high light conditions.</title>
        <authorList>
            <person name="Cecchin M."/>
            <person name="Marcolungo L."/>
            <person name="Rossato M."/>
            <person name="Girolomoni L."/>
            <person name="Cosentino E."/>
            <person name="Cuine S."/>
            <person name="Li-Beisson Y."/>
            <person name="Delledonne M."/>
            <person name="Ballottari M."/>
        </authorList>
    </citation>
    <scope>NUCLEOTIDE SEQUENCE</scope>
    <source>
        <strain evidence="2">211/11P</strain>
    </source>
</reference>
<gene>
    <name evidence="2" type="ORF">D9Q98_009971</name>
</gene>
<protein>
    <submittedName>
        <fullName evidence="2">Uncharacterized protein</fullName>
    </submittedName>
</protein>
<keyword evidence="1" id="KW-1133">Transmembrane helix</keyword>
<dbReference type="PANTHER" id="PTHR20961">
    <property type="entry name" value="GLYCOSYLTRANSFERASE"/>
    <property type="match status" value="1"/>
</dbReference>
<proteinExistence type="predicted"/>
<dbReference type="OrthoDB" id="506995at2759"/>
<keyword evidence="1" id="KW-0812">Transmembrane</keyword>
<organism evidence="2 3">
    <name type="scientific">Chlorella vulgaris</name>
    <name type="common">Green alga</name>
    <dbReference type="NCBI Taxonomy" id="3077"/>
    <lineage>
        <taxon>Eukaryota</taxon>
        <taxon>Viridiplantae</taxon>
        <taxon>Chlorophyta</taxon>
        <taxon>core chlorophytes</taxon>
        <taxon>Trebouxiophyceae</taxon>
        <taxon>Chlorellales</taxon>
        <taxon>Chlorellaceae</taxon>
        <taxon>Chlorella clade</taxon>
        <taxon>Chlorella</taxon>
    </lineage>
</organism>
<evidence type="ECO:0000313" key="3">
    <source>
        <dbReference type="Proteomes" id="UP001055712"/>
    </source>
</evidence>
<dbReference type="GO" id="GO:0016757">
    <property type="term" value="F:glycosyltransferase activity"/>
    <property type="evidence" value="ECO:0007669"/>
    <property type="project" value="InterPro"/>
</dbReference>
<dbReference type="AlphaFoldDB" id="A0A9D4YST2"/>
<dbReference type="PANTHER" id="PTHR20961:SF124">
    <property type="entry name" value="GLYCOSYLTRANSFERASE"/>
    <property type="match status" value="1"/>
</dbReference>
<name>A0A9D4YST2_CHLVU</name>